<gene>
    <name evidence="1" type="primary">orf74</name>
</gene>
<evidence type="ECO:0000313" key="1">
    <source>
        <dbReference type="EMBL" id="ATP01457.1"/>
    </source>
</evidence>
<sequence>MVTPGILYGRVCCSLGKVIVYSRNLSTHSKLLRNDETPQMRDWDGVKSQCRTLFCFLNKALNNKATLVYLLFWN</sequence>
<dbReference type="EMBL" id="KY626326">
    <property type="protein sequence ID" value="ATP01457.1"/>
    <property type="molecule type" value="Genomic_DNA"/>
</dbReference>
<protein>
    <submittedName>
        <fullName evidence="1">Uncharacterized protein</fullName>
    </submittedName>
</protein>
<organism evidence="1">
    <name type="scientific">Ulva flexuosa</name>
    <dbReference type="NCBI Taxonomy" id="83791"/>
    <lineage>
        <taxon>Eukaryota</taxon>
        <taxon>Viridiplantae</taxon>
        <taxon>Chlorophyta</taxon>
        <taxon>core chlorophytes</taxon>
        <taxon>Ulvophyceae</taxon>
        <taxon>OUU clade</taxon>
        <taxon>Ulvales</taxon>
        <taxon>Ulvaceae</taxon>
        <taxon>Ulva</taxon>
    </lineage>
</organism>
<reference evidence="1" key="1">
    <citation type="submission" date="2017-02" db="EMBL/GenBank/DDBJ databases">
        <title>The complete mitochondrial genome sequence of the green macroalga Ulva flexuosa.</title>
        <authorList>
            <person name="Liu F."/>
        </authorList>
    </citation>
    <scope>NUCLEOTIDE SEQUENCE</scope>
</reference>
<keyword evidence="1" id="KW-0496">Mitochondrion</keyword>
<proteinExistence type="predicted"/>
<dbReference type="AlphaFoldDB" id="A0A3S6P7F7"/>
<accession>A0A3S6P7F7</accession>
<name>A0A3S6P7F7_9CHLO</name>
<geneLocation type="mitochondrion" evidence="1"/>